<reference evidence="1" key="2">
    <citation type="submission" date="2020-11" db="EMBL/GenBank/DDBJ databases">
        <authorList>
            <person name="McCartney M.A."/>
            <person name="Auch B."/>
            <person name="Kono T."/>
            <person name="Mallez S."/>
            <person name="Becker A."/>
            <person name="Gohl D.M."/>
            <person name="Silverstein K.A.T."/>
            <person name="Koren S."/>
            <person name="Bechman K.B."/>
            <person name="Herman A."/>
            <person name="Abrahante J.E."/>
            <person name="Garbe J."/>
        </authorList>
    </citation>
    <scope>NUCLEOTIDE SEQUENCE</scope>
    <source>
        <strain evidence="1">Duluth1</strain>
        <tissue evidence="1">Whole animal</tissue>
    </source>
</reference>
<keyword evidence="2" id="KW-1185">Reference proteome</keyword>
<reference evidence="1" key="1">
    <citation type="journal article" date="2019" name="bioRxiv">
        <title>The Genome of the Zebra Mussel, Dreissena polymorpha: A Resource for Invasive Species Research.</title>
        <authorList>
            <person name="McCartney M.A."/>
            <person name="Auch B."/>
            <person name="Kono T."/>
            <person name="Mallez S."/>
            <person name="Zhang Y."/>
            <person name="Obille A."/>
            <person name="Becker A."/>
            <person name="Abrahante J.E."/>
            <person name="Garbe J."/>
            <person name="Badalamenti J.P."/>
            <person name="Herman A."/>
            <person name="Mangelson H."/>
            <person name="Liachko I."/>
            <person name="Sullivan S."/>
            <person name="Sone E.D."/>
            <person name="Koren S."/>
            <person name="Silverstein K.A.T."/>
            <person name="Beckman K.B."/>
            <person name="Gohl D.M."/>
        </authorList>
    </citation>
    <scope>NUCLEOTIDE SEQUENCE</scope>
    <source>
        <strain evidence="1">Duluth1</strain>
        <tissue evidence="1">Whole animal</tissue>
    </source>
</reference>
<gene>
    <name evidence="1" type="ORF">DPMN_011558</name>
</gene>
<accession>A0A9D4N3V7</accession>
<dbReference type="Proteomes" id="UP000828390">
    <property type="component" value="Unassembled WGS sequence"/>
</dbReference>
<dbReference type="EMBL" id="JAIWYP010000001">
    <property type="protein sequence ID" value="KAH3887541.1"/>
    <property type="molecule type" value="Genomic_DNA"/>
</dbReference>
<evidence type="ECO:0000313" key="2">
    <source>
        <dbReference type="Proteomes" id="UP000828390"/>
    </source>
</evidence>
<protein>
    <submittedName>
        <fullName evidence="1">Uncharacterized protein</fullName>
    </submittedName>
</protein>
<proteinExistence type="predicted"/>
<organism evidence="1 2">
    <name type="scientific">Dreissena polymorpha</name>
    <name type="common">Zebra mussel</name>
    <name type="synonym">Mytilus polymorpha</name>
    <dbReference type="NCBI Taxonomy" id="45954"/>
    <lineage>
        <taxon>Eukaryota</taxon>
        <taxon>Metazoa</taxon>
        <taxon>Spiralia</taxon>
        <taxon>Lophotrochozoa</taxon>
        <taxon>Mollusca</taxon>
        <taxon>Bivalvia</taxon>
        <taxon>Autobranchia</taxon>
        <taxon>Heteroconchia</taxon>
        <taxon>Euheterodonta</taxon>
        <taxon>Imparidentia</taxon>
        <taxon>Neoheterodontei</taxon>
        <taxon>Myida</taxon>
        <taxon>Dreissenoidea</taxon>
        <taxon>Dreissenidae</taxon>
        <taxon>Dreissena</taxon>
    </lineage>
</organism>
<dbReference type="AlphaFoldDB" id="A0A9D4N3V7"/>
<evidence type="ECO:0000313" key="1">
    <source>
        <dbReference type="EMBL" id="KAH3887541.1"/>
    </source>
</evidence>
<comment type="caution">
    <text evidence="1">The sequence shown here is derived from an EMBL/GenBank/DDBJ whole genome shotgun (WGS) entry which is preliminary data.</text>
</comment>
<name>A0A9D4N3V7_DREPO</name>
<sequence length="58" mass="6911">MRLTYSRETTHMGEIEHLGYKIAGSWPEKRGYCLRWVHYTVFIDGRGTDRPPTRGDRR</sequence>